<organism evidence="2 3">
    <name type="scientific">Phyllosticta capitalensis</name>
    <dbReference type="NCBI Taxonomy" id="121624"/>
    <lineage>
        <taxon>Eukaryota</taxon>
        <taxon>Fungi</taxon>
        <taxon>Dikarya</taxon>
        <taxon>Ascomycota</taxon>
        <taxon>Pezizomycotina</taxon>
        <taxon>Dothideomycetes</taxon>
        <taxon>Dothideomycetes incertae sedis</taxon>
        <taxon>Botryosphaeriales</taxon>
        <taxon>Phyllostictaceae</taxon>
        <taxon>Phyllosticta</taxon>
    </lineage>
</organism>
<feature type="compositionally biased region" description="Polar residues" evidence="1">
    <location>
        <begin position="326"/>
        <end position="335"/>
    </location>
</feature>
<evidence type="ECO:0000256" key="1">
    <source>
        <dbReference type="SAM" id="MobiDB-lite"/>
    </source>
</evidence>
<sequence>MPPDLSKEALRERASWIRDVLDPQIARDGPEVMSPDDVLTLHELFQALLDVEQLSLPILRESRIHMAVMDVCGKATRWPKKLAEGCDQIVDVWTERFGRLAEVRPRLCRSEGRLDGICTGLEMTRDALVRYWAEMDPEIMDKKRGMQHGSLDFKPGDWWINGMFAFHAGIIDLQSTGGGICADKNGAYAVVMTGSDEIYGETPEKFKYRCRPGDPGRFRITSVVDSRSRSTIRVLRSHTLTSLWSPSCGIRYDGIHRVTGWTIRPGDPTANDGHNLIWEISFERDMTQDEGQDSFEQTLKHPTAEEADDYMEYKRMRRALRDQLQTELSQAMTPSQPVPDAPIFEITQSPPTSPMAELPTRLILPSPSETPKPSSDSPPRRKSIAPPPSPGHVPNVGYRTEREPSTASPRTLTASSAFRKSLSTTNPRKKSDMATSRLRADSGAGRGSPTKVDRRSSKQSTKGPRNFARSISRLFDGAVDEIPESPFGSAMEKPSYFPITKSQPEEDGEGNKTPFLRQPEWGDPTPETPGPAEKSRSRKRRDRAVYEALEKSDFPEPSLFLAALNEVWDDCEEPEYPDMVLEDVDSKRRLNSDNYLLRIPPGGIDLYKFFTQQAGEDEFFGRHLSTNSEGSGRVNSESEHSHEIGGVLRDMSFEKRRRVSIASCMSDRSTRSSAGLDMGRITDEAHFNKVAMRPGIVRFGTMTMMKRQSIMENVDEGSEVSF</sequence>
<feature type="compositionally biased region" description="Polar residues" evidence="1">
    <location>
        <begin position="405"/>
        <end position="426"/>
    </location>
</feature>
<name>A0ABR1YML4_9PEZI</name>
<gene>
    <name evidence="2" type="ORF">HDK90DRAFT_511542</name>
</gene>
<evidence type="ECO:0000313" key="3">
    <source>
        <dbReference type="Proteomes" id="UP001492380"/>
    </source>
</evidence>
<proteinExistence type="predicted"/>
<dbReference type="Gene3D" id="2.30.280.10">
    <property type="entry name" value="SRA-YDG"/>
    <property type="match status" value="1"/>
</dbReference>
<dbReference type="InterPro" id="IPR015947">
    <property type="entry name" value="PUA-like_sf"/>
</dbReference>
<dbReference type="Proteomes" id="UP001492380">
    <property type="component" value="Unassembled WGS sequence"/>
</dbReference>
<dbReference type="EMBL" id="JBBWRZ010000006">
    <property type="protein sequence ID" value="KAK8233747.1"/>
    <property type="molecule type" value="Genomic_DNA"/>
</dbReference>
<evidence type="ECO:0008006" key="4">
    <source>
        <dbReference type="Google" id="ProtNLM"/>
    </source>
</evidence>
<keyword evidence="3" id="KW-1185">Reference proteome</keyword>
<evidence type="ECO:0000313" key="2">
    <source>
        <dbReference type="EMBL" id="KAK8233747.1"/>
    </source>
</evidence>
<protein>
    <recommendedName>
        <fullName evidence="4">YDG domain-containing protein</fullName>
    </recommendedName>
</protein>
<accession>A0ABR1YML4</accession>
<reference evidence="2 3" key="1">
    <citation type="submission" date="2024-04" db="EMBL/GenBank/DDBJ databases">
        <title>Phyllosticta paracitricarpa is synonymous to the EU quarantine fungus P. citricarpa based on phylogenomic analyses.</title>
        <authorList>
            <consortium name="Lawrence Berkeley National Laboratory"/>
            <person name="Van Ingen-Buijs V.A."/>
            <person name="Van Westerhoven A.C."/>
            <person name="Haridas S."/>
            <person name="Skiadas P."/>
            <person name="Martin F."/>
            <person name="Groenewald J.Z."/>
            <person name="Crous P.W."/>
            <person name="Seidl M.F."/>
        </authorList>
    </citation>
    <scope>NUCLEOTIDE SEQUENCE [LARGE SCALE GENOMIC DNA]</scope>
    <source>
        <strain evidence="2 3">CBS 123374</strain>
    </source>
</reference>
<feature type="region of interest" description="Disordered" evidence="1">
    <location>
        <begin position="287"/>
        <end position="309"/>
    </location>
</feature>
<dbReference type="InterPro" id="IPR036987">
    <property type="entry name" value="SRA-YDG_sf"/>
</dbReference>
<comment type="caution">
    <text evidence="2">The sequence shown here is derived from an EMBL/GenBank/DDBJ whole genome shotgun (WGS) entry which is preliminary data.</text>
</comment>
<dbReference type="SUPFAM" id="SSF88697">
    <property type="entry name" value="PUA domain-like"/>
    <property type="match status" value="1"/>
</dbReference>
<feature type="region of interest" description="Disordered" evidence="1">
    <location>
        <begin position="326"/>
        <end position="543"/>
    </location>
</feature>